<evidence type="ECO:0000313" key="1">
    <source>
        <dbReference type="EMBL" id="CAG8783214.1"/>
    </source>
</evidence>
<proteinExistence type="predicted"/>
<comment type="caution">
    <text evidence="1">The sequence shown here is derived from an EMBL/GenBank/DDBJ whole genome shotgun (WGS) entry which is preliminary data.</text>
</comment>
<gene>
    <name evidence="1" type="ORF">RPERSI_LOCUS17912</name>
</gene>
<keyword evidence="2" id="KW-1185">Reference proteome</keyword>
<protein>
    <submittedName>
        <fullName evidence="1">26806_t:CDS:1</fullName>
    </submittedName>
</protein>
<dbReference type="EMBL" id="CAJVQC010046552">
    <property type="protein sequence ID" value="CAG8783214.1"/>
    <property type="molecule type" value="Genomic_DNA"/>
</dbReference>
<feature type="non-terminal residue" evidence="1">
    <location>
        <position position="243"/>
    </location>
</feature>
<reference evidence="1" key="1">
    <citation type="submission" date="2021-06" db="EMBL/GenBank/DDBJ databases">
        <authorList>
            <person name="Kallberg Y."/>
            <person name="Tangrot J."/>
            <person name="Rosling A."/>
        </authorList>
    </citation>
    <scope>NUCLEOTIDE SEQUENCE</scope>
    <source>
        <strain evidence="1">MA461A</strain>
    </source>
</reference>
<accession>A0ACA9R9H9</accession>
<dbReference type="Proteomes" id="UP000789920">
    <property type="component" value="Unassembled WGS sequence"/>
</dbReference>
<feature type="non-terminal residue" evidence="1">
    <location>
        <position position="1"/>
    </location>
</feature>
<evidence type="ECO:0000313" key="2">
    <source>
        <dbReference type="Proteomes" id="UP000789920"/>
    </source>
</evidence>
<name>A0ACA9R9H9_9GLOM</name>
<sequence length="243" mass="27838">CQQPNDNMEEKFEIATNGKEGRLLKDDNMGVKNDNIGKKEERLSGNSDLKDKFEIVTSVKEKTLLWKIDLRLIPLFTLIYTICFLDRVNIGNAKLANLESDLNLTGSEYNWIISIFFVGYALCGVPSNIIIAKFSPSFWRIFEADLFPGIIFYITKWYKRSEQSYRTSVFTSGCVIAGAFSGFTAFYVMGLDGTFGLSGWQWTARWLTDDERKMVINRIQIDSGQISITNQDNSQIFEAFKDW</sequence>
<organism evidence="1 2">
    <name type="scientific">Racocetra persica</name>
    <dbReference type="NCBI Taxonomy" id="160502"/>
    <lineage>
        <taxon>Eukaryota</taxon>
        <taxon>Fungi</taxon>
        <taxon>Fungi incertae sedis</taxon>
        <taxon>Mucoromycota</taxon>
        <taxon>Glomeromycotina</taxon>
        <taxon>Glomeromycetes</taxon>
        <taxon>Diversisporales</taxon>
        <taxon>Gigasporaceae</taxon>
        <taxon>Racocetra</taxon>
    </lineage>
</organism>